<keyword evidence="2" id="KW-1185">Reference proteome</keyword>
<evidence type="ECO:0000313" key="1">
    <source>
        <dbReference type="EMBL" id="MCF1594990.1"/>
    </source>
</evidence>
<evidence type="ECO:0000313" key="2">
    <source>
        <dbReference type="Proteomes" id="UP001139384"/>
    </source>
</evidence>
<proteinExistence type="predicted"/>
<name>A0A9X1PWX4_STRM4</name>
<organism evidence="1 2">
    <name type="scientific">Streptomyces muensis</name>
    <dbReference type="NCBI Taxonomy" id="1077944"/>
    <lineage>
        <taxon>Bacteria</taxon>
        <taxon>Bacillati</taxon>
        <taxon>Actinomycetota</taxon>
        <taxon>Actinomycetes</taxon>
        <taxon>Kitasatosporales</taxon>
        <taxon>Streptomycetaceae</taxon>
        <taxon>Streptomyces</taxon>
    </lineage>
</organism>
<comment type="caution">
    <text evidence="1">The sequence shown here is derived from an EMBL/GenBank/DDBJ whole genome shotgun (WGS) entry which is preliminary data.</text>
</comment>
<dbReference type="RefSeq" id="WP_234763311.1">
    <property type="nucleotide sequence ID" value="NZ_JAKEIP010000052.1"/>
</dbReference>
<sequence length="177" mass="18908">MSKELADVIVTAAVALDTVSGDGAAVVDHQLQGRVEEETRAAGETRLLQVLAINGDLGEIAIAVCGALGTGPHGESAEVTHQWEDVEMRLGRLILTAAALDDVTGCCLGHGVIRYFADAHVLVGCLPPPRWEMTGRRVGDDHGVVLQSGARKCWMALPVWPWFSRRIRPRAGSAHPC</sequence>
<protein>
    <submittedName>
        <fullName evidence="1">Uncharacterized protein</fullName>
    </submittedName>
</protein>
<accession>A0A9X1PWX4</accession>
<reference evidence="1" key="1">
    <citation type="submission" date="2022-01" db="EMBL/GenBank/DDBJ databases">
        <title>Draft Genome Sequences of Seven Type Strains of the Genus Streptomyces.</title>
        <authorList>
            <person name="Aziz S."/>
            <person name="Coretto E."/>
            <person name="Chronakova A."/>
            <person name="Sproer C."/>
            <person name="Huber K."/>
            <person name="Nouioui I."/>
            <person name="Gross H."/>
        </authorList>
    </citation>
    <scope>NUCLEOTIDE SEQUENCE</scope>
    <source>
        <strain evidence="1">DSM 103493</strain>
    </source>
</reference>
<gene>
    <name evidence="1" type="ORF">L0P92_15625</name>
</gene>
<dbReference type="EMBL" id="JAKEIP010000052">
    <property type="protein sequence ID" value="MCF1594990.1"/>
    <property type="molecule type" value="Genomic_DNA"/>
</dbReference>
<dbReference type="AlphaFoldDB" id="A0A9X1PWX4"/>
<dbReference type="Proteomes" id="UP001139384">
    <property type="component" value="Unassembled WGS sequence"/>
</dbReference>